<evidence type="ECO:0000313" key="3">
    <source>
        <dbReference type="Proteomes" id="UP001596481"/>
    </source>
</evidence>
<dbReference type="Proteomes" id="UP001596481">
    <property type="component" value="Unassembled WGS sequence"/>
</dbReference>
<reference evidence="2 3" key="1">
    <citation type="journal article" date="2019" name="Int. J. Syst. Evol. Microbiol.">
        <title>The Global Catalogue of Microorganisms (GCM) 10K type strain sequencing project: providing services to taxonomists for standard genome sequencing and annotation.</title>
        <authorList>
            <consortium name="The Broad Institute Genomics Platform"/>
            <consortium name="The Broad Institute Genome Sequencing Center for Infectious Disease"/>
            <person name="Wu L."/>
            <person name="Ma J."/>
        </authorList>
    </citation>
    <scope>NUCLEOTIDE SEQUENCE [LARGE SCALE GENOMIC DNA]</scope>
    <source>
        <strain evidence="2 3">DSM 29988</strain>
    </source>
</reference>
<gene>
    <name evidence="2" type="ORF">ACFQJC_14355</name>
</gene>
<protein>
    <submittedName>
        <fullName evidence="2">Uncharacterized protein</fullName>
    </submittedName>
</protein>
<proteinExistence type="predicted"/>
<dbReference type="AlphaFoldDB" id="A0ABD5ZII1"/>
<dbReference type="EMBL" id="JBHTAA010000005">
    <property type="protein sequence ID" value="MFC7204698.1"/>
    <property type="molecule type" value="Genomic_DNA"/>
</dbReference>
<feature type="transmembrane region" description="Helical" evidence="1">
    <location>
        <begin position="7"/>
        <end position="28"/>
    </location>
</feature>
<keyword evidence="1" id="KW-0472">Membrane</keyword>
<comment type="caution">
    <text evidence="2">The sequence shown here is derived from an EMBL/GenBank/DDBJ whole genome shotgun (WGS) entry which is preliminary data.</text>
</comment>
<keyword evidence="1" id="KW-1133">Transmembrane helix</keyword>
<sequence length="75" mass="7736">MNRLQVALADGAVGFLVAFVVGSITGGWKSGLRAGIVGGLLSAALTWVVFGVVEADTIANETTIDEERVTVGWSD</sequence>
<name>A0ABD5ZII1_9EURY</name>
<organism evidence="2 3">
    <name type="scientific">Haloferax namakaokahaiae</name>
    <dbReference type="NCBI Taxonomy" id="1748331"/>
    <lineage>
        <taxon>Archaea</taxon>
        <taxon>Methanobacteriati</taxon>
        <taxon>Methanobacteriota</taxon>
        <taxon>Stenosarchaea group</taxon>
        <taxon>Halobacteria</taxon>
        <taxon>Halobacteriales</taxon>
        <taxon>Haloferacaceae</taxon>
        <taxon>Haloferax</taxon>
    </lineage>
</organism>
<keyword evidence="3" id="KW-1185">Reference proteome</keyword>
<accession>A0ABD5ZII1</accession>
<feature type="transmembrane region" description="Helical" evidence="1">
    <location>
        <begin position="34"/>
        <end position="53"/>
    </location>
</feature>
<keyword evidence="1" id="KW-0812">Transmembrane</keyword>
<dbReference type="RefSeq" id="WP_390224609.1">
    <property type="nucleotide sequence ID" value="NZ_JBHTAA010000005.1"/>
</dbReference>
<evidence type="ECO:0000256" key="1">
    <source>
        <dbReference type="SAM" id="Phobius"/>
    </source>
</evidence>
<evidence type="ECO:0000313" key="2">
    <source>
        <dbReference type="EMBL" id="MFC7204698.1"/>
    </source>
</evidence>